<evidence type="ECO:0000256" key="5">
    <source>
        <dbReference type="ARBA" id="ARBA00022989"/>
    </source>
</evidence>
<dbReference type="STRING" id="1348612.A0A397HEU1"/>
<dbReference type="InterPro" id="IPR022764">
    <property type="entry name" value="Peptidase_S54_rhomboid_dom"/>
</dbReference>
<keyword evidence="6 7" id="KW-0472">Membrane</keyword>
<evidence type="ECO:0000256" key="6">
    <source>
        <dbReference type="ARBA" id="ARBA00023136"/>
    </source>
</evidence>
<comment type="similarity">
    <text evidence="2">Belongs to the peptidase S54 family.</text>
</comment>
<comment type="caution">
    <text evidence="9">The sequence shown here is derived from an EMBL/GenBank/DDBJ whole genome shotgun (WGS) entry which is preliminary data.</text>
</comment>
<gene>
    <name evidence="9" type="ORF">Glove_346g139</name>
</gene>
<comment type="subcellular location">
    <subcellularLocation>
        <location evidence="1">Membrane</location>
        <topology evidence="1">Multi-pass membrane protein</topology>
    </subcellularLocation>
</comment>
<feature type="transmembrane region" description="Helical" evidence="7">
    <location>
        <begin position="12"/>
        <end position="31"/>
    </location>
</feature>
<feature type="domain" description="Peptidase S54 rhomboid" evidence="8">
    <location>
        <begin position="6"/>
        <end position="115"/>
    </location>
</feature>
<evidence type="ECO:0000259" key="8">
    <source>
        <dbReference type="Pfam" id="PF01694"/>
    </source>
</evidence>
<accession>A0A397HEU1</accession>
<proteinExistence type="inferred from homology"/>
<dbReference type="OrthoDB" id="10260614at2759"/>
<sequence>MLDILIGREQFLAFYLTSGMMASCASHVISLKFKNWKNIRPSLGASGAIYACLSLVAVEFPEASVFLIFLPFFPIKIIHALPALIAFDIFGIISGKTIFDHVAHLSGALFGLYYSQYGKELYKEAAIALRKF</sequence>
<feature type="transmembrane region" description="Helical" evidence="7">
    <location>
        <begin position="43"/>
        <end position="60"/>
    </location>
</feature>
<keyword evidence="10" id="KW-1185">Reference proteome</keyword>
<name>A0A397HEU1_9GLOM</name>
<evidence type="ECO:0000256" key="3">
    <source>
        <dbReference type="ARBA" id="ARBA00022692"/>
    </source>
</evidence>
<evidence type="ECO:0000256" key="2">
    <source>
        <dbReference type="ARBA" id="ARBA00009045"/>
    </source>
</evidence>
<protein>
    <recommendedName>
        <fullName evidence="8">Peptidase S54 rhomboid domain-containing protein</fullName>
    </recommendedName>
</protein>
<keyword evidence="4" id="KW-0378">Hydrolase</keyword>
<evidence type="ECO:0000313" key="10">
    <source>
        <dbReference type="Proteomes" id="UP000266861"/>
    </source>
</evidence>
<keyword evidence="3 7" id="KW-0812">Transmembrane</keyword>
<dbReference type="PANTHER" id="PTHR43731:SF14">
    <property type="entry name" value="PRESENILIN-ASSOCIATED RHOMBOID-LIKE PROTEIN, MITOCHONDRIAL"/>
    <property type="match status" value="1"/>
</dbReference>
<organism evidence="9 10">
    <name type="scientific">Diversispora epigaea</name>
    <dbReference type="NCBI Taxonomy" id="1348612"/>
    <lineage>
        <taxon>Eukaryota</taxon>
        <taxon>Fungi</taxon>
        <taxon>Fungi incertae sedis</taxon>
        <taxon>Mucoromycota</taxon>
        <taxon>Glomeromycotina</taxon>
        <taxon>Glomeromycetes</taxon>
        <taxon>Diversisporales</taxon>
        <taxon>Diversisporaceae</taxon>
        <taxon>Diversispora</taxon>
    </lineage>
</organism>
<dbReference type="InterPro" id="IPR035952">
    <property type="entry name" value="Rhomboid-like_sf"/>
</dbReference>
<dbReference type="GO" id="GO:0016020">
    <property type="term" value="C:membrane"/>
    <property type="evidence" value="ECO:0007669"/>
    <property type="project" value="UniProtKB-SubCell"/>
</dbReference>
<keyword evidence="5 7" id="KW-1133">Transmembrane helix</keyword>
<evidence type="ECO:0000256" key="1">
    <source>
        <dbReference type="ARBA" id="ARBA00004141"/>
    </source>
</evidence>
<evidence type="ECO:0000256" key="7">
    <source>
        <dbReference type="SAM" id="Phobius"/>
    </source>
</evidence>
<dbReference type="EMBL" id="PQFF01000316">
    <property type="protein sequence ID" value="RHZ61651.1"/>
    <property type="molecule type" value="Genomic_DNA"/>
</dbReference>
<dbReference type="SUPFAM" id="SSF144091">
    <property type="entry name" value="Rhomboid-like"/>
    <property type="match status" value="1"/>
</dbReference>
<dbReference type="Proteomes" id="UP000266861">
    <property type="component" value="Unassembled WGS sequence"/>
</dbReference>
<dbReference type="Gene3D" id="1.20.1540.10">
    <property type="entry name" value="Rhomboid-like"/>
    <property type="match status" value="1"/>
</dbReference>
<evidence type="ECO:0000313" key="9">
    <source>
        <dbReference type="EMBL" id="RHZ61651.1"/>
    </source>
</evidence>
<reference evidence="9 10" key="1">
    <citation type="submission" date="2018-08" db="EMBL/GenBank/DDBJ databases">
        <title>Genome and evolution of the arbuscular mycorrhizal fungus Diversispora epigaea (formerly Glomus versiforme) and its bacterial endosymbionts.</title>
        <authorList>
            <person name="Sun X."/>
            <person name="Fei Z."/>
            <person name="Harrison M."/>
        </authorList>
    </citation>
    <scope>NUCLEOTIDE SEQUENCE [LARGE SCALE GENOMIC DNA]</scope>
    <source>
        <strain evidence="9 10">IT104</strain>
    </source>
</reference>
<dbReference type="InterPro" id="IPR050925">
    <property type="entry name" value="Rhomboid_protease_S54"/>
</dbReference>
<dbReference type="AlphaFoldDB" id="A0A397HEU1"/>
<feature type="transmembrane region" description="Helical" evidence="7">
    <location>
        <begin position="66"/>
        <end position="87"/>
    </location>
</feature>
<dbReference type="GO" id="GO:0004252">
    <property type="term" value="F:serine-type endopeptidase activity"/>
    <property type="evidence" value="ECO:0007669"/>
    <property type="project" value="InterPro"/>
</dbReference>
<dbReference type="PANTHER" id="PTHR43731">
    <property type="entry name" value="RHOMBOID PROTEASE"/>
    <property type="match status" value="1"/>
</dbReference>
<dbReference type="Pfam" id="PF01694">
    <property type="entry name" value="Rhomboid"/>
    <property type="match status" value="1"/>
</dbReference>
<evidence type="ECO:0000256" key="4">
    <source>
        <dbReference type="ARBA" id="ARBA00022801"/>
    </source>
</evidence>
<dbReference type="GO" id="GO:0006465">
    <property type="term" value="P:signal peptide processing"/>
    <property type="evidence" value="ECO:0007669"/>
    <property type="project" value="TreeGrafter"/>
</dbReference>